<dbReference type="CDD" id="cd17328">
    <property type="entry name" value="MFS_spinster_like"/>
    <property type="match status" value="1"/>
</dbReference>
<evidence type="ECO:0000259" key="8">
    <source>
        <dbReference type="PROSITE" id="PS50850"/>
    </source>
</evidence>
<proteinExistence type="inferred from homology"/>
<comment type="similarity">
    <text evidence="6">Belongs to the major facilitator superfamily. Spinster (TC 2.A.1.49) family.</text>
</comment>
<dbReference type="PANTHER" id="PTHR23505">
    <property type="entry name" value="SPINSTER"/>
    <property type="match status" value="1"/>
</dbReference>
<evidence type="ECO:0000313" key="10">
    <source>
        <dbReference type="Proteomes" id="UP001626550"/>
    </source>
</evidence>
<name>A0ABD2QAR4_9PLAT</name>
<dbReference type="PANTHER" id="PTHR23505:SF79">
    <property type="entry name" value="PROTEIN SPINSTER"/>
    <property type="match status" value="1"/>
</dbReference>
<evidence type="ECO:0000256" key="5">
    <source>
        <dbReference type="ARBA" id="ARBA00023136"/>
    </source>
</evidence>
<dbReference type="InterPro" id="IPR020846">
    <property type="entry name" value="MFS_dom"/>
</dbReference>
<dbReference type="GO" id="GO:0016020">
    <property type="term" value="C:membrane"/>
    <property type="evidence" value="ECO:0007669"/>
    <property type="project" value="UniProtKB-SubCell"/>
</dbReference>
<evidence type="ECO:0000256" key="3">
    <source>
        <dbReference type="ARBA" id="ARBA00022692"/>
    </source>
</evidence>
<keyword evidence="3 7" id="KW-0812">Transmembrane</keyword>
<dbReference type="AlphaFoldDB" id="A0ABD2QAR4"/>
<keyword evidence="4 7" id="KW-1133">Transmembrane helix</keyword>
<dbReference type="InterPro" id="IPR044770">
    <property type="entry name" value="MFS_spinster-like"/>
</dbReference>
<sequence length="462" mass="51802">MDRYTIAGIPEDVMKFYSIDNKQYGLLQTSFIISYMLFSPLFGFLGDRWHRKFLILIGLSFWTLTTLSSSFIGKDYFYLFLFTRCLVGIGEATYSTIAPTIISDLYSGEARLKALALFFFAVPLGSGVGYVVGDQATRLTQNWQWSLRITPFLAGILFFVILFLHKDPPRGQSDHGTHLKTTSFLVDVKCLIRNRSFLLITAMFTCVCFVIGAQTWWAVPLIEYAVIYRNNDPDAAKKAHVSIIFGVSVCLAGVFGVVLGEELARRLKPRSQLSDVYVCALGQILSAPLLFLALISPFFNFWVANILVFLAQLALCLQWALVSDITMSVIVPTRRSSANAFQMLFTHLFGDAGSPLIIGWISDKLLWSDSLEARYICLQRALFLTPFVAVLGGVFALLATKTVLQDKKNVLDVIEGECNIFKRTCTCQLLVWNKWKCDLTNKHYCPAEASTELSLTSCPLDD</sequence>
<protein>
    <submittedName>
        <fullName evidence="9">Protein spinster 3</fullName>
    </submittedName>
</protein>
<accession>A0ABD2QAR4</accession>
<dbReference type="Proteomes" id="UP001626550">
    <property type="component" value="Unassembled WGS sequence"/>
</dbReference>
<evidence type="ECO:0000256" key="1">
    <source>
        <dbReference type="ARBA" id="ARBA00004141"/>
    </source>
</evidence>
<evidence type="ECO:0000256" key="6">
    <source>
        <dbReference type="ARBA" id="ARBA00024338"/>
    </source>
</evidence>
<feature type="transmembrane region" description="Helical" evidence="7">
    <location>
        <begin position="343"/>
        <end position="361"/>
    </location>
</feature>
<feature type="transmembrane region" description="Helical" evidence="7">
    <location>
        <begin position="78"/>
        <end position="102"/>
    </location>
</feature>
<evidence type="ECO:0000313" key="9">
    <source>
        <dbReference type="EMBL" id="KAL3316644.1"/>
    </source>
</evidence>
<feature type="transmembrane region" description="Helical" evidence="7">
    <location>
        <begin position="114"/>
        <end position="133"/>
    </location>
</feature>
<organism evidence="9 10">
    <name type="scientific">Cichlidogyrus casuarinus</name>
    <dbReference type="NCBI Taxonomy" id="1844966"/>
    <lineage>
        <taxon>Eukaryota</taxon>
        <taxon>Metazoa</taxon>
        <taxon>Spiralia</taxon>
        <taxon>Lophotrochozoa</taxon>
        <taxon>Platyhelminthes</taxon>
        <taxon>Monogenea</taxon>
        <taxon>Monopisthocotylea</taxon>
        <taxon>Dactylogyridea</taxon>
        <taxon>Ancyrocephalidae</taxon>
        <taxon>Cichlidogyrus</taxon>
    </lineage>
</organism>
<evidence type="ECO:0000256" key="7">
    <source>
        <dbReference type="SAM" id="Phobius"/>
    </source>
</evidence>
<keyword evidence="2" id="KW-0813">Transport</keyword>
<keyword evidence="10" id="KW-1185">Reference proteome</keyword>
<dbReference type="Pfam" id="PF07690">
    <property type="entry name" value="MFS_1"/>
    <property type="match status" value="1"/>
</dbReference>
<feature type="transmembrane region" description="Helical" evidence="7">
    <location>
        <begin position="239"/>
        <end position="264"/>
    </location>
</feature>
<dbReference type="Gene3D" id="1.20.1250.20">
    <property type="entry name" value="MFS general substrate transporter like domains"/>
    <property type="match status" value="1"/>
</dbReference>
<dbReference type="PROSITE" id="PS50850">
    <property type="entry name" value="MFS"/>
    <property type="match status" value="1"/>
</dbReference>
<feature type="transmembrane region" description="Helical" evidence="7">
    <location>
        <begin position="145"/>
        <end position="164"/>
    </location>
</feature>
<evidence type="ECO:0000256" key="4">
    <source>
        <dbReference type="ARBA" id="ARBA00022989"/>
    </source>
</evidence>
<comment type="caution">
    <text evidence="9">The sequence shown here is derived from an EMBL/GenBank/DDBJ whole genome shotgun (WGS) entry which is preliminary data.</text>
</comment>
<dbReference type="InterPro" id="IPR011701">
    <property type="entry name" value="MFS"/>
</dbReference>
<dbReference type="EMBL" id="JBJKFK010000505">
    <property type="protein sequence ID" value="KAL3316644.1"/>
    <property type="molecule type" value="Genomic_DNA"/>
</dbReference>
<dbReference type="InterPro" id="IPR036259">
    <property type="entry name" value="MFS_trans_sf"/>
</dbReference>
<feature type="transmembrane region" description="Helical" evidence="7">
    <location>
        <begin position="381"/>
        <end position="399"/>
    </location>
</feature>
<keyword evidence="5 7" id="KW-0472">Membrane</keyword>
<dbReference type="SUPFAM" id="SSF103473">
    <property type="entry name" value="MFS general substrate transporter"/>
    <property type="match status" value="1"/>
</dbReference>
<feature type="transmembrane region" description="Helical" evidence="7">
    <location>
        <begin position="276"/>
        <end position="295"/>
    </location>
</feature>
<comment type="subcellular location">
    <subcellularLocation>
        <location evidence="1">Membrane</location>
        <topology evidence="1">Multi-pass membrane protein</topology>
    </subcellularLocation>
</comment>
<feature type="transmembrane region" description="Helical" evidence="7">
    <location>
        <begin position="301"/>
        <end position="322"/>
    </location>
</feature>
<feature type="domain" description="Major facilitator superfamily (MFS) profile" evidence="8">
    <location>
        <begin position="1"/>
        <end position="404"/>
    </location>
</feature>
<evidence type="ECO:0000256" key="2">
    <source>
        <dbReference type="ARBA" id="ARBA00022448"/>
    </source>
</evidence>
<feature type="transmembrane region" description="Helical" evidence="7">
    <location>
        <begin position="24"/>
        <end position="46"/>
    </location>
</feature>
<feature type="transmembrane region" description="Helical" evidence="7">
    <location>
        <begin position="197"/>
        <end position="219"/>
    </location>
</feature>
<gene>
    <name evidence="9" type="primary">SPNS3</name>
    <name evidence="9" type="ORF">Ciccas_004705</name>
</gene>
<reference evidence="9 10" key="1">
    <citation type="submission" date="2024-11" db="EMBL/GenBank/DDBJ databases">
        <title>Adaptive evolution of stress response genes in parasites aligns with host niche diversity.</title>
        <authorList>
            <person name="Hahn C."/>
            <person name="Resl P."/>
        </authorList>
    </citation>
    <scope>NUCLEOTIDE SEQUENCE [LARGE SCALE GENOMIC DNA]</scope>
    <source>
        <strain evidence="9">EGGRZ-B1_66</strain>
        <tissue evidence="9">Body</tissue>
    </source>
</reference>
<feature type="transmembrane region" description="Helical" evidence="7">
    <location>
        <begin position="53"/>
        <end position="72"/>
    </location>
</feature>